<keyword evidence="1" id="KW-1133">Transmembrane helix</keyword>
<dbReference type="EMBL" id="CP002000">
    <property type="protein sequence ID" value="ADJ44036.1"/>
    <property type="molecule type" value="Genomic_DNA"/>
</dbReference>
<keyword evidence="1" id="KW-0472">Membrane</keyword>
<dbReference type="AlphaFoldDB" id="A0A0H3D3B0"/>
<evidence type="ECO:0000313" key="3">
    <source>
        <dbReference type="Proteomes" id="UP000000328"/>
    </source>
</evidence>
<accession>A0A0H3D3B0</accession>
<reference evidence="2 3" key="1">
    <citation type="journal article" date="2010" name="Cell Res.">
        <title>Complete genome sequence of the rifamycin SV-producing Amycolatopsis mediterranei U32 revealed its genetic characteristics in phylogeny and metabolism.</title>
        <authorList>
            <person name="Zhao W."/>
            <person name="Zhong Y."/>
            <person name="Yuan H."/>
            <person name="Wang J."/>
            <person name="Zheng H."/>
            <person name="Wang Y."/>
            <person name="Cen X."/>
            <person name="Xu F."/>
            <person name="Bai J."/>
            <person name="Han X."/>
            <person name="Lu G."/>
            <person name="Zhu Y."/>
            <person name="Shao Z."/>
            <person name="Yan H."/>
            <person name="Li C."/>
            <person name="Peng N."/>
            <person name="Zhang Z."/>
            <person name="Zhang Y."/>
            <person name="Lin W."/>
            <person name="Fan Y."/>
            <person name="Qin Z."/>
            <person name="Hu Y."/>
            <person name="Zhu B."/>
            <person name="Wang S."/>
            <person name="Ding X."/>
            <person name="Zhao G.P."/>
        </authorList>
    </citation>
    <scope>NUCLEOTIDE SEQUENCE [LARGE SCALE GENOMIC DNA]</scope>
    <source>
        <strain evidence="3">U-32</strain>
    </source>
</reference>
<dbReference type="KEGG" id="amd:AMED_2236"/>
<dbReference type="RefSeq" id="WP_013224113.1">
    <property type="nucleotide sequence ID" value="NC_014318.1"/>
</dbReference>
<dbReference type="HOGENOM" id="CLU_896142_0_0_11"/>
<dbReference type="GeneID" id="92870022"/>
<dbReference type="Proteomes" id="UP000000328">
    <property type="component" value="Chromosome"/>
</dbReference>
<organism evidence="2 3">
    <name type="scientific">Amycolatopsis mediterranei (strain U-32)</name>
    <dbReference type="NCBI Taxonomy" id="749927"/>
    <lineage>
        <taxon>Bacteria</taxon>
        <taxon>Bacillati</taxon>
        <taxon>Actinomycetota</taxon>
        <taxon>Actinomycetes</taxon>
        <taxon>Pseudonocardiales</taxon>
        <taxon>Pseudonocardiaceae</taxon>
        <taxon>Amycolatopsis</taxon>
    </lineage>
</organism>
<evidence type="ECO:0008006" key="4">
    <source>
        <dbReference type="Google" id="ProtNLM"/>
    </source>
</evidence>
<feature type="transmembrane region" description="Helical" evidence="1">
    <location>
        <begin position="164"/>
        <end position="185"/>
    </location>
</feature>
<evidence type="ECO:0000256" key="1">
    <source>
        <dbReference type="SAM" id="Phobius"/>
    </source>
</evidence>
<protein>
    <recommendedName>
        <fullName evidence="4">Septum formation-related domain-containing protein</fullName>
    </recommendedName>
</protein>
<dbReference type="OrthoDB" id="3628931at2"/>
<evidence type="ECO:0000313" key="2">
    <source>
        <dbReference type="EMBL" id="ADJ44036.1"/>
    </source>
</evidence>
<proteinExistence type="predicted"/>
<dbReference type="PATRIC" id="fig|749927.5.peg.2309"/>
<gene>
    <name evidence="2" type="ordered locus">AMED_2236</name>
</gene>
<feature type="transmembrane region" description="Helical" evidence="1">
    <location>
        <begin position="127"/>
        <end position="152"/>
    </location>
</feature>
<dbReference type="eggNOG" id="ENOG50318T5">
    <property type="taxonomic scope" value="Bacteria"/>
</dbReference>
<sequence length="310" mass="33410">MTAKKTLRVLADYDCWALWVSGPGESGNLDPADPVLGLSPALVRELNRWADDYTATLNRADPRSSGFGSAAAEQAFVARGRRLAEAVRAEVGSDWRVTYHDGELGRDVEVPELFDELMRTELRRRPVSGYAIATLVSGLLGGLLAPVFGAVAISRIRKQRQRGLVLVVCGLVAFTGWMGVLAYRISTGTAWWQQQAGHGRLPEDGAHGLDLAAGECFWAPAASGEADVVRTSCTAQHTGQAFEVIPLGEGPMPDILELYRTTLARCEAGARPVPGVRVQVMTPTSTSWAEGKHRVVCYYHFAAEMTGSVG</sequence>
<keyword evidence="1" id="KW-0812">Transmembrane</keyword>
<name>A0A0H3D3B0_AMYMU</name>